<name>A0A1V4JGF7_PATFA</name>
<dbReference type="EMBL" id="LSYS01007721">
    <property type="protein sequence ID" value="OPJ71271.1"/>
    <property type="molecule type" value="Genomic_DNA"/>
</dbReference>
<evidence type="ECO:0000313" key="1">
    <source>
        <dbReference type="EMBL" id="OPJ71271.1"/>
    </source>
</evidence>
<dbReference type="AlphaFoldDB" id="A0A1V4JGF7"/>
<organism evidence="1 2">
    <name type="scientific">Patagioenas fasciata monilis</name>
    <dbReference type="NCBI Taxonomy" id="372326"/>
    <lineage>
        <taxon>Eukaryota</taxon>
        <taxon>Metazoa</taxon>
        <taxon>Chordata</taxon>
        <taxon>Craniata</taxon>
        <taxon>Vertebrata</taxon>
        <taxon>Euteleostomi</taxon>
        <taxon>Archelosauria</taxon>
        <taxon>Archosauria</taxon>
        <taxon>Dinosauria</taxon>
        <taxon>Saurischia</taxon>
        <taxon>Theropoda</taxon>
        <taxon>Coelurosauria</taxon>
        <taxon>Aves</taxon>
        <taxon>Neognathae</taxon>
        <taxon>Neoaves</taxon>
        <taxon>Columbimorphae</taxon>
        <taxon>Columbiformes</taxon>
        <taxon>Columbidae</taxon>
        <taxon>Patagioenas</taxon>
    </lineage>
</organism>
<gene>
    <name evidence="1" type="ORF">AV530_017500</name>
</gene>
<keyword evidence="2" id="KW-1185">Reference proteome</keyword>
<reference evidence="1 2" key="1">
    <citation type="submission" date="2016-02" db="EMBL/GenBank/DDBJ databases">
        <title>Band-tailed pigeon sequencing and assembly.</title>
        <authorList>
            <person name="Soares A.E."/>
            <person name="Novak B.J."/>
            <person name="Rice E.S."/>
            <person name="O'Connell B."/>
            <person name="Chang D."/>
            <person name="Weber S."/>
            <person name="Shapiro B."/>
        </authorList>
    </citation>
    <scope>NUCLEOTIDE SEQUENCE [LARGE SCALE GENOMIC DNA]</scope>
    <source>
        <strain evidence="1">BTP2013</strain>
        <tissue evidence="1">Blood</tissue>
    </source>
</reference>
<dbReference type="Proteomes" id="UP000190648">
    <property type="component" value="Unassembled WGS sequence"/>
</dbReference>
<sequence>MSGYHDSKEGDYIWNCADCNALGFKGMHCEPASTATDDQKVMCTKPFEQGPLENQDAADVISVLKADFYIFGSRKFCPEEILTKASWKVKGLCPTIRRGREVLCELGDIHSHSVNGTVLKTHKV</sequence>
<evidence type="ECO:0000313" key="2">
    <source>
        <dbReference type="Proteomes" id="UP000190648"/>
    </source>
</evidence>
<comment type="caution">
    <text evidence="1">The sequence shown here is derived from an EMBL/GenBank/DDBJ whole genome shotgun (WGS) entry which is preliminary data.</text>
</comment>
<protein>
    <submittedName>
        <fullName evidence="1">Uncharacterized protein</fullName>
    </submittedName>
</protein>
<accession>A0A1V4JGF7</accession>
<proteinExistence type="predicted"/>